<dbReference type="EMBL" id="LHXP01000025">
    <property type="protein sequence ID" value="KXA93225.1"/>
    <property type="molecule type" value="Genomic_DNA"/>
</dbReference>
<reference evidence="1 2" key="1">
    <citation type="journal article" date="2016" name="Sci. Rep.">
        <title>Metabolic traits of an uncultured archaeal lineage -MSBL1- from brine pools of the Red Sea.</title>
        <authorList>
            <person name="Mwirichia R."/>
            <person name="Alam I."/>
            <person name="Rashid M."/>
            <person name="Vinu M."/>
            <person name="Ba-Alawi W."/>
            <person name="Anthony Kamau A."/>
            <person name="Kamanda Ngugi D."/>
            <person name="Goker M."/>
            <person name="Klenk H.P."/>
            <person name="Bajic V."/>
            <person name="Stingl U."/>
        </authorList>
    </citation>
    <scope>NUCLEOTIDE SEQUENCE [LARGE SCALE GENOMIC DNA]</scope>
    <source>
        <strain evidence="1">SCGC-AAA259E22</strain>
    </source>
</reference>
<comment type="caution">
    <text evidence="1">The sequence shown here is derived from an EMBL/GenBank/DDBJ whole genome shotgun (WGS) entry which is preliminary data.</text>
</comment>
<evidence type="ECO:0000313" key="2">
    <source>
        <dbReference type="Proteomes" id="UP000070657"/>
    </source>
</evidence>
<dbReference type="AlphaFoldDB" id="A0A133UG78"/>
<sequence length="132" mass="15797">MDAFRKAKKYIEKLGISIESVSLDKYYSSKKVLKLFGRETEVFVIPKENLKNIGYEWHDVLNRFLKDPVGFLKRYFRRNLSESGFSADKRRFGQLVRQKREDRRETALFSIAILHNVFATKVNPRKFWEMKN</sequence>
<keyword evidence="2" id="KW-1185">Reference proteome</keyword>
<evidence type="ECO:0008006" key="3">
    <source>
        <dbReference type="Google" id="ProtNLM"/>
    </source>
</evidence>
<proteinExistence type="predicted"/>
<accession>A0A133UG78</accession>
<evidence type="ECO:0000313" key="1">
    <source>
        <dbReference type="EMBL" id="KXA93225.1"/>
    </source>
</evidence>
<dbReference type="Proteomes" id="UP000070657">
    <property type="component" value="Unassembled WGS sequence"/>
</dbReference>
<protein>
    <recommendedName>
        <fullName evidence="3">Transposase IS4-like domain-containing protein</fullName>
    </recommendedName>
</protein>
<organism evidence="1 2">
    <name type="scientific">candidate division MSBL1 archaeon SCGC-AAA259E22</name>
    <dbReference type="NCBI Taxonomy" id="1698265"/>
    <lineage>
        <taxon>Archaea</taxon>
        <taxon>Methanobacteriati</taxon>
        <taxon>Methanobacteriota</taxon>
        <taxon>candidate division MSBL1</taxon>
    </lineage>
</organism>
<name>A0A133UG78_9EURY</name>
<gene>
    <name evidence="1" type="ORF">AKJ66_02495</name>
</gene>